<dbReference type="InterPro" id="IPR018714">
    <property type="entry name" value="DUF2237"/>
</dbReference>
<sequence length="151" mass="17492">MRHPNEASSKVQSQLTFPIIDYLRAKSEEKRRMKNVLGTELKACSYDPMTGVFRDGFCKYAEQDNGLHIVAAKVTEGFLEWNKARGNDLVTPKPQWSFPGLKPGDWWCVCMGVWLKSKEAGHPLYLKLEACHEKMLEYVSMETLKEWEYQD</sequence>
<proteinExistence type="predicted"/>
<dbReference type="Proteomes" id="UP001597049">
    <property type="component" value="Unassembled WGS sequence"/>
</dbReference>
<keyword evidence="2" id="KW-1185">Reference proteome</keyword>
<dbReference type="Pfam" id="PF09996">
    <property type="entry name" value="DUF2237"/>
    <property type="match status" value="1"/>
</dbReference>
<dbReference type="PANTHER" id="PTHR37466:SF1">
    <property type="entry name" value="SLR1628 PROTEIN"/>
    <property type="match status" value="1"/>
</dbReference>
<protein>
    <submittedName>
        <fullName evidence="1">DUF2237 family protein</fullName>
    </submittedName>
</protein>
<name>A0ABW3GME1_9FLAO</name>
<dbReference type="Gene3D" id="3.30.56.110">
    <property type="entry name" value="Protein of unknown function DUF2237"/>
    <property type="match status" value="1"/>
</dbReference>
<gene>
    <name evidence="1" type="ORF">ACFQ0R_03095</name>
</gene>
<dbReference type="EMBL" id="JBHTIV010000005">
    <property type="protein sequence ID" value="MFD0931578.1"/>
    <property type="molecule type" value="Genomic_DNA"/>
</dbReference>
<organism evidence="1 2">
    <name type="scientific">Psychroflexus salinarum</name>
    <dbReference type="NCBI Taxonomy" id="546024"/>
    <lineage>
        <taxon>Bacteria</taxon>
        <taxon>Pseudomonadati</taxon>
        <taxon>Bacteroidota</taxon>
        <taxon>Flavobacteriia</taxon>
        <taxon>Flavobacteriales</taxon>
        <taxon>Flavobacteriaceae</taxon>
        <taxon>Psychroflexus</taxon>
    </lineage>
</organism>
<dbReference type="RefSeq" id="WP_379656911.1">
    <property type="nucleotide sequence ID" value="NZ_JBHTIV010000005.1"/>
</dbReference>
<comment type="caution">
    <text evidence="1">The sequence shown here is derived from an EMBL/GenBank/DDBJ whole genome shotgun (WGS) entry which is preliminary data.</text>
</comment>
<dbReference type="PANTHER" id="PTHR37466">
    <property type="entry name" value="SLR1628 PROTEIN"/>
    <property type="match status" value="1"/>
</dbReference>
<accession>A0ABW3GME1</accession>
<evidence type="ECO:0000313" key="1">
    <source>
        <dbReference type="EMBL" id="MFD0931578.1"/>
    </source>
</evidence>
<evidence type="ECO:0000313" key="2">
    <source>
        <dbReference type="Proteomes" id="UP001597049"/>
    </source>
</evidence>
<reference evidence="2" key="1">
    <citation type="journal article" date="2019" name="Int. J. Syst. Evol. Microbiol.">
        <title>The Global Catalogue of Microorganisms (GCM) 10K type strain sequencing project: providing services to taxonomists for standard genome sequencing and annotation.</title>
        <authorList>
            <consortium name="The Broad Institute Genomics Platform"/>
            <consortium name="The Broad Institute Genome Sequencing Center for Infectious Disease"/>
            <person name="Wu L."/>
            <person name="Ma J."/>
        </authorList>
    </citation>
    <scope>NUCLEOTIDE SEQUENCE [LARGE SCALE GENOMIC DNA]</scope>
    <source>
        <strain evidence="2">CCUG 56752</strain>
    </source>
</reference>